<comment type="pathway">
    <text evidence="7">Purine metabolism; AMP biosynthesis via de novo pathway; AMP from IMP: step 1/2.</text>
</comment>
<comment type="catalytic activity">
    <reaction evidence="7">
        <text>IMP + L-aspartate + GTP = N(6)-(1,2-dicarboxyethyl)-AMP + GDP + phosphate + 2 H(+)</text>
        <dbReference type="Rhea" id="RHEA:15753"/>
        <dbReference type="ChEBI" id="CHEBI:15378"/>
        <dbReference type="ChEBI" id="CHEBI:29991"/>
        <dbReference type="ChEBI" id="CHEBI:37565"/>
        <dbReference type="ChEBI" id="CHEBI:43474"/>
        <dbReference type="ChEBI" id="CHEBI:57567"/>
        <dbReference type="ChEBI" id="CHEBI:58053"/>
        <dbReference type="ChEBI" id="CHEBI:58189"/>
        <dbReference type="EC" id="6.3.4.4"/>
    </reaction>
</comment>
<keyword evidence="5 7" id="KW-0460">Magnesium</keyword>
<feature type="binding site" description="in other chain" evidence="7">
    <location>
        <position position="240"/>
    </location>
    <ligand>
        <name>IMP</name>
        <dbReference type="ChEBI" id="CHEBI:58053"/>
        <note>ligand shared between dimeric partners</note>
    </ligand>
</feature>
<comment type="function">
    <text evidence="7">Plays an important role in the de novo pathway of purine nucleotide biosynthesis. Catalyzes the first committed step in the biosynthesis of AMP from IMP.</text>
</comment>
<evidence type="ECO:0000256" key="6">
    <source>
        <dbReference type="ARBA" id="ARBA00023134"/>
    </source>
</evidence>
<feature type="binding site" evidence="7">
    <location>
        <begin position="19"/>
        <end position="25"/>
    </location>
    <ligand>
        <name>GTP</name>
        <dbReference type="ChEBI" id="CHEBI:37565"/>
    </ligand>
</feature>
<feature type="binding site" evidence="7">
    <location>
        <position position="20"/>
    </location>
    <ligand>
        <name>Mg(2+)</name>
        <dbReference type="ChEBI" id="CHEBI:18420"/>
    </ligand>
</feature>
<proteinExistence type="inferred from homology"/>
<dbReference type="UniPathway" id="UPA00075">
    <property type="reaction ID" value="UER00335"/>
</dbReference>
<feature type="active site" description="Proton acceptor" evidence="7">
    <location>
        <position position="20"/>
    </location>
</feature>
<dbReference type="PANTHER" id="PTHR11846">
    <property type="entry name" value="ADENYLOSUCCINATE SYNTHETASE"/>
    <property type="match status" value="1"/>
</dbReference>
<feature type="binding site" description="in other chain" evidence="7">
    <location>
        <position position="131"/>
    </location>
    <ligand>
        <name>IMP</name>
        <dbReference type="ChEBI" id="CHEBI:58053"/>
        <note>ligand shared between dimeric partners</note>
    </ligand>
</feature>
<dbReference type="SMART" id="SM00788">
    <property type="entry name" value="Adenylsucc_synt"/>
    <property type="match status" value="1"/>
</dbReference>
<dbReference type="Gene3D" id="3.40.440.10">
    <property type="entry name" value="Adenylosuccinate Synthetase, subunit A, domain 1"/>
    <property type="match status" value="1"/>
</dbReference>
<comment type="similarity">
    <text evidence="7">Belongs to the adenylosuccinate synthetase family.</text>
</comment>
<feature type="binding site" description="in other chain" evidence="7">
    <location>
        <begin position="20"/>
        <end position="23"/>
    </location>
    <ligand>
        <name>IMP</name>
        <dbReference type="ChEBI" id="CHEBI:58053"/>
        <note>ligand shared between dimeric partners</note>
    </ligand>
</feature>
<feature type="binding site" evidence="7">
    <location>
        <begin position="336"/>
        <end position="342"/>
    </location>
    <ligand>
        <name>substrate</name>
    </ligand>
</feature>
<keyword evidence="6 7" id="KW-0342">GTP-binding</keyword>
<dbReference type="InterPro" id="IPR027417">
    <property type="entry name" value="P-loop_NTPase"/>
</dbReference>
<dbReference type="EMBL" id="QKZN01000007">
    <property type="protein sequence ID" value="PZX26155.1"/>
    <property type="molecule type" value="Genomic_DNA"/>
</dbReference>
<evidence type="ECO:0000313" key="8">
    <source>
        <dbReference type="EMBL" id="PZX26155.1"/>
    </source>
</evidence>
<comment type="subunit">
    <text evidence="7">Homodimer.</text>
</comment>
<evidence type="ECO:0000256" key="7">
    <source>
        <dbReference type="HAMAP-Rule" id="MF_00011"/>
    </source>
</evidence>
<feature type="binding site" evidence="7">
    <location>
        <begin position="368"/>
        <end position="370"/>
    </location>
    <ligand>
        <name>GTP</name>
        <dbReference type="ChEBI" id="CHEBI:37565"/>
    </ligand>
</feature>
<evidence type="ECO:0000256" key="4">
    <source>
        <dbReference type="ARBA" id="ARBA00022755"/>
    </source>
</evidence>
<sequence>MGAATRAGYADVLVGLQYGDEGKARIVDHLAAGYDVIARFNGGANAGHTIATPAGSLRLRQVPSGVLHAGVALYIGSGCVVGLEQLASEIAMLAAQGISMEGRLTISDRCPLVQPRHVLADRRDGARIGTTGNGIGPCYADMAARIQGAERVAFQLRDLWCDEERVFELMTRLASQADDDDEAIAAMVDGMRRAWRVVRPFVTNDAVALLRRVEAGARVLFEGAQSVMLDVVHGVQPWVTSSHTLPAYAYVGGDLPCRYHRKTIGVAKAIVSRVGNGPLPTELGGQRSEAYCAAAAHAGRGRAEEAASHDPLKLLAEADAFSTGMAIRMLANEYGTGTGRPRRVGLLDVAQLRLAIQQAGVDEVYLNKCDSLAAFSHTPEGCIPVVAGEAGSAGSASQRVLQFPAFAQDAIPTDAASPLPPQLEVLLEWLAQAIGRPLRGIGLGPERTQMRLLEPTQQTTP</sequence>
<dbReference type="GO" id="GO:0046040">
    <property type="term" value="P:IMP metabolic process"/>
    <property type="evidence" value="ECO:0007669"/>
    <property type="project" value="TreeGrafter"/>
</dbReference>
<dbReference type="EC" id="6.3.4.4" evidence="7"/>
<keyword evidence="9" id="KW-1185">Reference proteome</keyword>
<feature type="binding site" evidence="7">
    <location>
        <position position="47"/>
    </location>
    <ligand>
        <name>Mg(2+)</name>
        <dbReference type="ChEBI" id="CHEBI:18420"/>
    </ligand>
</feature>
<feature type="active site" description="Proton donor" evidence="7">
    <location>
        <position position="48"/>
    </location>
</feature>
<dbReference type="GO" id="GO:0004019">
    <property type="term" value="F:adenylosuccinate synthase activity"/>
    <property type="evidence" value="ECO:0007669"/>
    <property type="project" value="UniProtKB-UniRule"/>
</dbReference>
<protein>
    <recommendedName>
        <fullName evidence="7">Adenylosuccinate synthetase</fullName>
        <shortName evidence="7">AMPSase</shortName>
        <shortName evidence="7">AdSS</shortName>
        <ecNumber evidence="7">6.3.4.4</ecNumber>
    </recommendedName>
    <alternativeName>
        <fullName evidence="7">IMP--aspartate ligase</fullName>
    </alternativeName>
</protein>
<evidence type="ECO:0000313" key="9">
    <source>
        <dbReference type="Proteomes" id="UP000249638"/>
    </source>
</evidence>
<dbReference type="PANTHER" id="PTHR11846:SF0">
    <property type="entry name" value="ADENYLOSUCCINATE SYNTHETASE"/>
    <property type="match status" value="1"/>
</dbReference>
<dbReference type="InterPro" id="IPR001114">
    <property type="entry name" value="Adenylosuccinate_synthetase"/>
</dbReference>
<gene>
    <name evidence="7" type="primary">purA</name>
    <name evidence="8" type="ORF">C7416_107225</name>
</gene>
<dbReference type="GO" id="GO:0044208">
    <property type="term" value="P:'de novo' AMP biosynthetic process"/>
    <property type="evidence" value="ECO:0007669"/>
    <property type="project" value="UniProtKB-UniRule"/>
</dbReference>
<evidence type="ECO:0000256" key="1">
    <source>
        <dbReference type="ARBA" id="ARBA00022598"/>
    </source>
</evidence>
<organism evidence="8 9">
    <name type="scientific">Cupriavidus phytorum</name>
    <dbReference type="NCBI Taxonomy" id="3024399"/>
    <lineage>
        <taxon>Bacteria</taxon>
        <taxon>Pseudomonadati</taxon>
        <taxon>Pseudomonadota</taxon>
        <taxon>Betaproteobacteria</taxon>
        <taxon>Burkholderiales</taxon>
        <taxon>Burkholderiaceae</taxon>
        <taxon>Cupriavidus</taxon>
    </lineage>
</organism>
<dbReference type="HAMAP" id="MF_00011">
    <property type="entry name" value="Adenylosucc_synth"/>
    <property type="match status" value="1"/>
</dbReference>
<accession>A0A2W7NUA1</accession>
<dbReference type="CDD" id="cd03108">
    <property type="entry name" value="AdSS"/>
    <property type="match status" value="1"/>
</dbReference>
<feature type="binding site" description="in other chain" evidence="7">
    <location>
        <position position="225"/>
    </location>
    <ligand>
        <name>IMP</name>
        <dbReference type="ChEBI" id="CHEBI:58053"/>
        <note>ligand shared between dimeric partners</note>
    </ligand>
</feature>
<comment type="caution">
    <text evidence="8">The sequence shown here is derived from an EMBL/GenBank/DDBJ whole genome shotgun (WGS) entry which is preliminary data.</text>
</comment>
<dbReference type="InterPro" id="IPR042110">
    <property type="entry name" value="Adenylosuccinate_synth_dom2"/>
</dbReference>
<feature type="binding site" evidence="7">
    <location>
        <position position="342"/>
    </location>
    <ligand>
        <name>GTP</name>
        <dbReference type="ChEBI" id="CHEBI:37565"/>
    </ligand>
</feature>
<dbReference type="Pfam" id="PF00709">
    <property type="entry name" value="Adenylsucc_synt"/>
    <property type="match status" value="1"/>
</dbReference>
<evidence type="ECO:0000256" key="3">
    <source>
        <dbReference type="ARBA" id="ARBA00022741"/>
    </source>
</evidence>
<feature type="binding site" evidence="7">
    <location>
        <position position="145"/>
    </location>
    <ligand>
        <name>IMP</name>
        <dbReference type="ChEBI" id="CHEBI:58053"/>
        <note>ligand shared between dimeric partners</note>
    </ligand>
</feature>
<feature type="binding site" description="in other chain" evidence="7">
    <location>
        <position position="340"/>
    </location>
    <ligand>
        <name>IMP</name>
        <dbReference type="ChEBI" id="CHEBI:58053"/>
        <note>ligand shared between dimeric partners</note>
    </ligand>
</feature>
<dbReference type="GO" id="GO:0000287">
    <property type="term" value="F:magnesium ion binding"/>
    <property type="evidence" value="ECO:0007669"/>
    <property type="project" value="UniProtKB-UniRule"/>
</dbReference>
<keyword evidence="1 7" id="KW-0436">Ligase</keyword>
<comment type="subcellular location">
    <subcellularLocation>
        <location evidence="7">Cytoplasm</location>
    </subcellularLocation>
</comment>
<keyword evidence="4 7" id="KW-0658">Purine biosynthesis</keyword>
<keyword evidence="3 7" id="KW-0547">Nucleotide-binding</keyword>
<dbReference type="Proteomes" id="UP000249638">
    <property type="component" value="Unassembled WGS sequence"/>
</dbReference>
<dbReference type="InterPro" id="IPR042111">
    <property type="entry name" value="Adenylosuccinate_synth_dom3"/>
</dbReference>
<dbReference type="AlphaFoldDB" id="A0A2W7NUA1"/>
<keyword evidence="7" id="KW-0963">Cytoplasm</keyword>
<comment type="cofactor">
    <cofactor evidence="7">
        <name>Mg(2+)</name>
        <dbReference type="ChEBI" id="CHEBI:18420"/>
    </cofactor>
    <text evidence="7">Binds 1 Mg(2+) ion per subunit.</text>
</comment>
<evidence type="ECO:0000256" key="5">
    <source>
        <dbReference type="ARBA" id="ARBA00022842"/>
    </source>
</evidence>
<feature type="binding site" evidence="7">
    <location>
        <begin position="442"/>
        <end position="444"/>
    </location>
    <ligand>
        <name>GTP</name>
        <dbReference type="ChEBI" id="CHEBI:37565"/>
    </ligand>
</feature>
<dbReference type="GO" id="GO:0005737">
    <property type="term" value="C:cytoplasm"/>
    <property type="evidence" value="ECO:0007669"/>
    <property type="project" value="UniProtKB-SubCell"/>
</dbReference>
<dbReference type="InterPro" id="IPR042109">
    <property type="entry name" value="Adenylosuccinate_synth_dom1"/>
</dbReference>
<reference evidence="8" key="1">
    <citation type="submission" date="2018-06" db="EMBL/GenBank/DDBJ databases">
        <title>Genomic Encyclopedia of Type Strains, Phase IV (KMG-V): Genome sequencing to study the core and pangenomes of soil and plant-associated prokaryotes.</title>
        <authorList>
            <person name="Whitman W."/>
        </authorList>
    </citation>
    <scope>NUCLEOTIDE SEQUENCE [LARGE SCALE GENOMIC DNA]</scope>
    <source>
        <strain evidence="8">MLR2-44</strain>
    </source>
</reference>
<name>A0A2W7NUA1_9BURK</name>
<dbReference type="Gene3D" id="3.90.170.10">
    <property type="entry name" value="Adenylosuccinate Synthetase, subunit A, domain 3"/>
    <property type="match status" value="1"/>
</dbReference>
<dbReference type="GO" id="GO:0005525">
    <property type="term" value="F:GTP binding"/>
    <property type="evidence" value="ECO:0007669"/>
    <property type="project" value="UniProtKB-UniRule"/>
</dbReference>
<evidence type="ECO:0000256" key="2">
    <source>
        <dbReference type="ARBA" id="ARBA00022723"/>
    </source>
</evidence>
<feature type="binding site" evidence="7">
    <location>
        <begin position="47"/>
        <end position="49"/>
    </location>
    <ligand>
        <name>GTP</name>
        <dbReference type="ChEBI" id="CHEBI:37565"/>
    </ligand>
</feature>
<keyword evidence="2 7" id="KW-0479">Metal-binding</keyword>
<feature type="binding site" description="in other chain" evidence="7">
    <location>
        <begin position="45"/>
        <end position="48"/>
    </location>
    <ligand>
        <name>IMP</name>
        <dbReference type="ChEBI" id="CHEBI:58053"/>
        <note>ligand shared between dimeric partners</note>
    </ligand>
</feature>
<dbReference type="Gene3D" id="1.10.300.10">
    <property type="entry name" value="Adenylosuccinate Synthetase, subunit A, domain 2"/>
    <property type="match status" value="1"/>
</dbReference>
<dbReference type="SUPFAM" id="SSF52540">
    <property type="entry name" value="P-loop containing nucleoside triphosphate hydrolases"/>
    <property type="match status" value="1"/>
</dbReference>